<organism evidence="2 3">
    <name type="scientific">Methylocystis echinoides</name>
    <dbReference type="NCBI Taxonomy" id="29468"/>
    <lineage>
        <taxon>Bacteria</taxon>
        <taxon>Pseudomonadati</taxon>
        <taxon>Pseudomonadota</taxon>
        <taxon>Alphaproteobacteria</taxon>
        <taxon>Hyphomicrobiales</taxon>
        <taxon>Methylocystaceae</taxon>
        <taxon>Methylocystis</taxon>
    </lineage>
</organism>
<keyword evidence="3" id="KW-1185">Reference proteome</keyword>
<evidence type="ECO:0000256" key="1">
    <source>
        <dbReference type="SAM" id="MobiDB-lite"/>
    </source>
</evidence>
<name>A0A9W6GR20_9HYPH</name>
<sequence length="102" mass="10524">MVELGNLKFHEVPLPQWPPRRKRGCKLFMRLQQIAPMCHCGDSASPLGKPERRGGVKEAFGAGGGPGAGVGHAGANCSQKTRPAPPAAARVTASISAGGPQT</sequence>
<protein>
    <submittedName>
        <fullName evidence="2">Uncharacterized protein</fullName>
    </submittedName>
</protein>
<dbReference type="AlphaFoldDB" id="A0A9W6GR20"/>
<dbReference type="EMBL" id="BSEC01000001">
    <property type="protein sequence ID" value="GLI91451.1"/>
    <property type="molecule type" value="Genomic_DNA"/>
</dbReference>
<accession>A0A9W6GR20</accession>
<feature type="compositionally biased region" description="Polar residues" evidence="1">
    <location>
        <begin position="93"/>
        <end position="102"/>
    </location>
</feature>
<gene>
    <name evidence="2" type="ORF">LMG27198_04430</name>
</gene>
<proteinExistence type="predicted"/>
<comment type="caution">
    <text evidence="2">The sequence shown here is derived from an EMBL/GenBank/DDBJ whole genome shotgun (WGS) entry which is preliminary data.</text>
</comment>
<feature type="region of interest" description="Disordered" evidence="1">
    <location>
        <begin position="44"/>
        <end position="102"/>
    </location>
</feature>
<reference evidence="2" key="1">
    <citation type="journal article" date="2023" name="Int. J. Syst. Evol. Microbiol.">
        <title>Methylocystis iwaonis sp. nov., a type II methane-oxidizing bacterium from surface soil of a rice paddy field in Japan, and emended description of the genus Methylocystis (ex Whittenbury et al. 1970) Bowman et al. 1993.</title>
        <authorList>
            <person name="Kaise H."/>
            <person name="Sawadogo J.B."/>
            <person name="Alam M.S."/>
            <person name="Ueno C."/>
            <person name="Dianou D."/>
            <person name="Shinjo R."/>
            <person name="Asakawa S."/>
        </authorList>
    </citation>
    <scope>NUCLEOTIDE SEQUENCE</scope>
    <source>
        <strain evidence="2">LMG27198</strain>
    </source>
</reference>
<feature type="compositionally biased region" description="Gly residues" evidence="1">
    <location>
        <begin position="61"/>
        <end position="72"/>
    </location>
</feature>
<evidence type="ECO:0000313" key="2">
    <source>
        <dbReference type="EMBL" id="GLI91451.1"/>
    </source>
</evidence>
<dbReference type="Proteomes" id="UP001144323">
    <property type="component" value="Unassembled WGS sequence"/>
</dbReference>
<evidence type="ECO:0000313" key="3">
    <source>
        <dbReference type="Proteomes" id="UP001144323"/>
    </source>
</evidence>